<dbReference type="AlphaFoldDB" id="A0A645HM64"/>
<reference evidence="1" key="1">
    <citation type="submission" date="2019-08" db="EMBL/GenBank/DDBJ databases">
        <authorList>
            <person name="Kucharzyk K."/>
            <person name="Murdoch R.W."/>
            <person name="Higgins S."/>
            <person name="Loffler F."/>
        </authorList>
    </citation>
    <scope>NUCLEOTIDE SEQUENCE</scope>
</reference>
<organism evidence="1">
    <name type="scientific">bioreactor metagenome</name>
    <dbReference type="NCBI Taxonomy" id="1076179"/>
    <lineage>
        <taxon>unclassified sequences</taxon>
        <taxon>metagenomes</taxon>
        <taxon>ecological metagenomes</taxon>
    </lineage>
</organism>
<protein>
    <submittedName>
        <fullName evidence="1">Uncharacterized protein</fullName>
    </submittedName>
</protein>
<proteinExistence type="predicted"/>
<sequence>MDKKTHYSQLLPDKFTKYIGKRVVLKPIYCNFVINNR</sequence>
<dbReference type="EMBL" id="VSSQ01095560">
    <property type="protein sequence ID" value="MPN39636.1"/>
    <property type="molecule type" value="Genomic_DNA"/>
</dbReference>
<evidence type="ECO:0000313" key="1">
    <source>
        <dbReference type="EMBL" id="MPN39636.1"/>
    </source>
</evidence>
<name>A0A645HM64_9ZZZZ</name>
<gene>
    <name evidence="1" type="ORF">SDC9_187164</name>
</gene>
<accession>A0A645HM64</accession>
<comment type="caution">
    <text evidence="1">The sequence shown here is derived from an EMBL/GenBank/DDBJ whole genome shotgun (WGS) entry which is preliminary data.</text>
</comment>